<dbReference type="OrthoDB" id="3020747at2759"/>
<evidence type="ECO:0000313" key="1">
    <source>
        <dbReference type="EMBL" id="KDQ09541.1"/>
    </source>
</evidence>
<dbReference type="SUPFAM" id="SSF52047">
    <property type="entry name" value="RNI-like"/>
    <property type="match status" value="1"/>
</dbReference>
<dbReference type="SUPFAM" id="SSF81383">
    <property type="entry name" value="F-box domain"/>
    <property type="match status" value="1"/>
</dbReference>
<protein>
    <submittedName>
        <fullName evidence="1">Uncharacterized protein</fullName>
    </submittedName>
</protein>
<keyword evidence="2" id="KW-1185">Reference proteome</keyword>
<gene>
    <name evidence="1" type="ORF">BOTBODRAFT_36946</name>
</gene>
<name>A0A067MD73_BOTB1</name>
<evidence type="ECO:0000313" key="2">
    <source>
        <dbReference type="Proteomes" id="UP000027195"/>
    </source>
</evidence>
<sequence length="556" mass="63299">MEQATKLPGIFFFSFRFQLARGEGTPPASPTRADLDRELEAIRRTPDAIATHELARQMRSHLNRLSLFHRLPTEMISAIFCFAQSCARPDEQVVRIASVSRLWREIATQMCSTLWATLDTLPIPLISIFLSRSEPAPLEIIFDTSTTPTRVDILEFFELVVPHIHRWRVCRIVHNKLEENKQDVLSLLQQTAAAPHLEVLQLNFLDGTQPHVIPFELSHPFSGIAPRLHTINCDIHISLSSQILRGLAKLHLSKIVYTEPTELLRALELCPLLESISFLWLQFRSIPIARAPDPVIALRHLQVLHIEELWQAQWVRLRLLPCIIVPASCNLCIKAHVRSNGDLRHLLPRRSNFLPNLPDIQSVRMLHISCDADVCILRVCGYIFEARDAEAFSFTMIWGDVPHDNVFPRVLSSIVREFPLPLIEEVYFWWMGGHHDSDLLASVESFLRVHPTLKNITFAGCWPWDRILEILVVTPTRHLCPLLEELSLICNSPNWDAGERALLELVKSRTAPMPGHLASMVPLQRLFFGSPCARPSASTLLKLQTYVTAGSKLYDL</sequence>
<dbReference type="InParanoid" id="A0A067MD73"/>
<organism evidence="1 2">
    <name type="scientific">Botryobasidium botryosum (strain FD-172 SS1)</name>
    <dbReference type="NCBI Taxonomy" id="930990"/>
    <lineage>
        <taxon>Eukaryota</taxon>
        <taxon>Fungi</taxon>
        <taxon>Dikarya</taxon>
        <taxon>Basidiomycota</taxon>
        <taxon>Agaricomycotina</taxon>
        <taxon>Agaricomycetes</taxon>
        <taxon>Cantharellales</taxon>
        <taxon>Botryobasidiaceae</taxon>
        <taxon>Botryobasidium</taxon>
    </lineage>
</organism>
<reference evidence="2" key="1">
    <citation type="journal article" date="2014" name="Proc. Natl. Acad. Sci. U.S.A.">
        <title>Extensive sampling of basidiomycete genomes demonstrates inadequacy of the white-rot/brown-rot paradigm for wood decay fungi.</title>
        <authorList>
            <person name="Riley R."/>
            <person name="Salamov A.A."/>
            <person name="Brown D.W."/>
            <person name="Nagy L.G."/>
            <person name="Floudas D."/>
            <person name="Held B.W."/>
            <person name="Levasseur A."/>
            <person name="Lombard V."/>
            <person name="Morin E."/>
            <person name="Otillar R."/>
            <person name="Lindquist E.A."/>
            <person name="Sun H."/>
            <person name="LaButti K.M."/>
            <person name="Schmutz J."/>
            <person name="Jabbour D."/>
            <person name="Luo H."/>
            <person name="Baker S.E."/>
            <person name="Pisabarro A.G."/>
            <person name="Walton J.D."/>
            <person name="Blanchette R.A."/>
            <person name="Henrissat B."/>
            <person name="Martin F."/>
            <person name="Cullen D."/>
            <person name="Hibbett D.S."/>
            <person name="Grigoriev I.V."/>
        </authorList>
    </citation>
    <scope>NUCLEOTIDE SEQUENCE [LARGE SCALE GENOMIC DNA]</scope>
    <source>
        <strain evidence="2">FD-172 SS1</strain>
    </source>
</reference>
<dbReference type="InterPro" id="IPR036047">
    <property type="entry name" value="F-box-like_dom_sf"/>
</dbReference>
<dbReference type="HOGENOM" id="CLU_024199_1_1_1"/>
<dbReference type="InterPro" id="IPR032675">
    <property type="entry name" value="LRR_dom_sf"/>
</dbReference>
<dbReference type="EMBL" id="KL198077">
    <property type="protein sequence ID" value="KDQ09541.1"/>
    <property type="molecule type" value="Genomic_DNA"/>
</dbReference>
<accession>A0A067MD73</accession>
<proteinExistence type="predicted"/>
<dbReference type="Gene3D" id="3.80.10.10">
    <property type="entry name" value="Ribonuclease Inhibitor"/>
    <property type="match status" value="1"/>
</dbReference>
<dbReference type="Proteomes" id="UP000027195">
    <property type="component" value="Unassembled WGS sequence"/>
</dbReference>
<dbReference type="AlphaFoldDB" id="A0A067MD73"/>